<protein>
    <submittedName>
        <fullName evidence="1">Uncharacterized protein</fullName>
    </submittedName>
</protein>
<evidence type="ECO:0000313" key="1">
    <source>
        <dbReference type="EMBL" id="MFL7901512.1"/>
    </source>
</evidence>
<reference evidence="1 2" key="1">
    <citation type="submission" date="2024-11" db="EMBL/GenBank/DDBJ databases">
        <title>Draft genome sequences of two bacteria associated to sugarcane roots in Colombia.</title>
        <authorList>
            <person name="Pardo-Diaz S."/>
            <person name="Masmela-Mendoza J."/>
            <person name="Delgadillo-Duran P."/>
            <person name="Bautista E.J."/>
            <person name="Rojas-Tapias D.F."/>
        </authorList>
    </citation>
    <scope>NUCLEOTIDE SEQUENCE [LARGE SCALE GENOMIC DNA]</scope>
    <source>
        <strain evidence="1 2">Ap18</strain>
    </source>
</reference>
<keyword evidence="2" id="KW-1185">Reference proteome</keyword>
<evidence type="ECO:0000313" key="2">
    <source>
        <dbReference type="Proteomes" id="UP001628281"/>
    </source>
</evidence>
<name>A0ABW8V4T5_9PROT</name>
<accession>A0ABW8V4T5</accession>
<comment type="caution">
    <text evidence="1">The sequence shown here is derived from an EMBL/GenBank/DDBJ whole genome shotgun (WGS) entry which is preliminary data.</text>
</comment>
<dbReference type="RefSeq" id="WP_407823975.1">
    <property type="nucleotide sequence ID" value="NZ_JBJLSN010000011.1"/>
</dbReference>
<gene>
    <name evidence="1" type="ORF">ACJ41P_10295</name>
</gene>
<proteinExistence type="predicted"/>
<organism evidence="1 2">
    <name type="scientific">Azospirillum argentinense</name>
    <dbReference type="NCBI Taxonomy" id="2970906"/>
    <lineage>
        <taxon>Bacteria</taxon>
        <taxon>Pseudomonadati</taxon>
        <taxon>Pseudomonadota</taxon>
        <taxon>Alphaproteobacteria</taxon>
        <taxon>Rhodospirillales</taxon>
        <taxon>Azospirillaceae</taxon>
        <taxon>Azospirillum</taxon>
    </lineage>
</organism>
<dbReference type="Proteomes" id="UP001628281">
    <property type="component" value="Unassembled WGS sequence"/>
</dbReference>
<sequence>MSISALNDMDADDPLVVAIKGRRSAARRLMNAARKLHKRKTAPWWDGYSAWLDGFRPHDGAAYYKHQPEMRGGFEQAMRDHPDMEI</sequence>
<dbReference type="EMBL" id="JBJLSN010000011">
    <property type="protein sequence ID" value="MFL7901512.1"/>
    <property type="molecule type" value="Genomic_DNA"/>
</dbReference>